<name>A0A5N5HCM2_9ROSA</name>
<dbReference type="AlphaFoldDB" id="A0A5N5HCM2"/>
<proteinExistence type="predicted"/>
<evidence type="ECO:0000256" key="1">
    <source>
        <dbReference type="SAM" id="MobiDB-lite"/>
    </source>
</evidence>
<dbReference type="OrthoDB" id="1434107at2759"/>
<gene>
    <name evidence="2" type="ORF">D8674_025372</name>
</gene>
<organism evidence="2 3">
    <name type="scientific">Pyrus ussuriensis x Pyrus communis</name>
    <dbReference type="NCBI Taxonomy" id="2448454"/>
    <lineage>
        <taxon>Eukaryota</taxon>
        <taxon>Viridiplantae</taxon>
        <taxon>Streptophyta</taxon>
        <taxon>Embryophyta</taxon>
        <taxon>Tracheophyta</taxon>
        <taxon>Spermatophyta</taxon>
        <taxon>Magnoliopsida</taxon>
        <taxon>eudicotyledons</taxon>
        <taxon>Gunneridae</taxon>
        <taxon>Pentapetalae</taxon>
        <taxon>rosids</taxon>
        <taxon>fabids</taxon>
        <taxon>Rosales</taxon>
        <taxon>Rosaceae</taxon>
        <taxon>Amygdaloideae</taxon>
        <taxon>Maleae</taxon>
        <taxon>Pyrus</taxon>
    </lineage>
</organism>
<dbReference type="Proteomes" id="UP000327157">
    <property type="component" value="Chromosome 4"/>
</dbReference>
<reference evidence="3" key="2">
    <citation type="submission" date="2019-10" db="EMBL/GenBank/DDBJ databases">
        <title>A de novo genome assembly of a pear dwarfing rootstock.</title>
        <authorList>
            <person name="Wang F."/>
            <person name="Wang J."/>
            <person name="Li S."/>
            <person name="Zhang Y."/>
            <person name="Fang M."/>
            <person name="Ma L."/>
            <person name="Zhao Y."/>
            <person name="Jiang S."/>
        </authorList>
    </citation>
    <scope>NUCLEOTIDE SEQUENCE [LARGE SCALE GENOMIC DNA]</scope>
</reference>
<keyword evidence="3" id="KW-1185">Reference proteome</keyword>
<sequence>MAICDGEPVKQSSRGQQGKGTGLQGWLKPHFGTIKVNCDVAWCSRTGMGGFGWVARDFAGILKGLDVWAISCGFESVQLEIDSQFLDGILWDIALLKQQLCAVDFLYAPRAYNNEATHLVTSFVTREGGCSFMG</sequence>
<reference evidence="2 3" key="1">
    <citation type="submission" date="2019-09" db="EMBL/GenBank/DDBJ databases">
        <authorList>
            <person name="Ou C."/>
        </authorList>
    </citation>
    <scope>NUCLEOTIDE SEQUENCE [LARGE SCALE GENOMIC DNA]</scope>
    <source>
        <strain evidence="2">S2</strain>
        <tissue evidence="2">Leaf</tissue>
    </source>
</reference>
<accession>A0A5N5HCM2</accession>
<reference evidence="2 3" key="3">
    <citation type="submission" date="2019-11" db="EMBL/GenBank/DDBJ databases">
        <title>A de novo genome assembly of a pear dwarfing rootstock.</title>
        <authorList>
            <person name="Wang F."/>
            <person name="Wang J."/>
            <person name="Li S."/>
            <person name="Zhang Y."/>
            <person name="Fang M."/>
            <person name="Ma L."/>
            <person name="Zhao Y."/>
            <person name="Jiang S."/>
        </authorList>
    </citation>
    <scope>NUCLEOTIDE SEQUENCE [LARGE SCALE GENOMIC DNA]</scope>
    <source>
        <strain evidence="2">S2</strain>
        <tissue evidence="2">Leaf</tissue>
    </source>
</reference>
<comment type="caution">
    <text evidence="2">The sequence shown here is derived from an EMBL/GenBank/DDBJ whole genome shotgun (WGS) entry which is preliminary data.</text>
</comment>
<protein>
    <submittedName>
        <fullName evidence="2">Polygalacturonase</fullName>
    </submittedName>
</protein>
<dbReference type="EMBL" id="SMOL01000231">
    <property type="protein sequence ID" value="KAB2623190.1"/>
    <property type="molecule type" value="Genomic_DNA"/>
</dbReference>
<evidence type="ECO:0000313" key="3">
    <source>
        <dbReference type="Proteomes" id="UP000327157"/>
    </source>
</evidence>
<feature type="region of interest" description="Disordered" evidence="1">
    <location>
        <begin position="1"/>
        <end position="21"/>
    </location>
</feature>
<evidence type="ECO:0000313" key="2">
    <source>
        <dbReference type="EMBL" id="KAB2623190.1"/>
    </source>
</evidence>